<accession>A0ABW8A1I6</accession>
<evidence type="ECO:0000256" key="1">
    <source>
        <dbReference type="SAM" id="MobiDB-lite"/>
    </source>
</evidence>
<organism evidence="2 3">
    <name type="scientific">Nonomuraea indica</name>
    <dbReference type="NCBI Taxonomy" id="1581193"/>
    <lineage>
        <taxon>Bacteria</taxon>
        <taxon>Bacillati</taxon>
        <taxon>Actinomycetota</taxon>
        <taxon>Actinomycetes</taxon>
        <taxon>Streptosporangiales</taxon>
        <taxon>Streptosporangiaceae</taxon>
        <taxon>Nonomuraea</taxon>
    </lineage>
</organism>
<proteinExistence type="predicted"/>
<name>A0ABW8A1I6_9ACTN</name>
<protein>
    <submittedName>
        <fullName evidence="2">Uncharacterized protein</fullName>
    </submittedName>
</protein>
<evidence type="ECO:0000313" key="3">
    <source>
        <dbReference type="Proteomes" id="UP001612928"/>
    </source>
</evidence>
<evidence type="ECO:0000313" key="2">
    <source>
        <dbReference type="EMBL" id="MFI7440645.1"/>
    </source>
</evidence>
<dbReference type="Proteomes" id="UP001612928">
    <property type="component" value="Unassembled WGS sequence"/>
</dbReference>
<dbReference type="RefSeq" id="WP_180903373.1">
    <property type="nucleotide sequence ID" value="NZ_JBITMB010000003.1"/>
</dbReference>
<reference evidence="2 3" key="1">
    <citation type="submission" date="2024-10" db="EMBL/GenBank/DDBJ databases">
        <title>The Natural Products Discovery Center: Release of the First 8490 Sequenced Strains for Exploring Actinobacteria Biosynthetic Diversity.</title>
        <authorList>
            <person name="Kalkreuter E."/>
            <person name="Kautsar S.A."/>
            <person name="Yang D."/>
            <person name="Bader C.D."/>
            <person name="Teijaro C.N."/>
            <person name="Fluegel L."/>
            <person name="Davis C.M."/>
            <person name="Simpson J.R."/>
            <person name="Lauterbach L."/>
            <person name="Steele A.D."/>
            <person name="Gui C."/>
            <person name="Meng S."/>
            <person name="Li G."/>
            <person name="Viehrig K."/>
            <person name="Ye F."/>
            <person name="Su P."/>
            <person name="Kiefer A.F."/>
            <person name="Nichols A."/>
            <person name="Cepeda A.J."/>
            <person name="Yan W."/>
            <person name="Fan B."/>
            <person name="Jiang Y."/>
            <person name="Adhikari A."/>
            <person name="Zheng C.-J."/>
            <person name="Schuster L."/>
            <person name="Cowan T.M."/>
            <person name="Smanski M.J."/>
            <person name="Chevrette M.G."/>
            <person name="De Carvalho L.P.S."/>
            <person name="Shen B."/>
        </authorList>
    </citation>
    <scope>NUCLEOTIDE SEQUENCE [LARGE SCALE GENOMIC DNA]</scope>
    <source>
        <strain evidence="2 3">NPDC049503</strain>
    </source>
</reference>
<feature type="region of interest" description="Disordered" evidence="1">
    <location>
        <begin position="1"/>
        <end position="27"/>
    </location>
</feature>
<sequence>MTSVGVERPPGPYEAMTFPPGAPAWPSVARKRASRGLVSPARQTRWSGA</sequence>
<gene>
    <name evidence="2" type="ORF">ACIBP5_11875</name>
</gene>
<keyword evidence="3" id="KW-1185">Reference proteome</keyword>
<comment type="caution">
    <text evidence="2">The sequence shown here is derived from an EMBL/GenBank/DDBJ whole genome shotgun (WGS) entry which is preliminary data.</text>
</comment>
<dbReference type="EMBL" id="JBITMB010000003">
    <property type="protein sequence ID" value="MFI7440645.1"/>
    <property type="molecule type" value="Genomic_DNA"/>
</dbReference>